<dbReference type="InterPro" id="IPR036322">
    <property type="entry name" value="WD40_repeat_dom_sf"/>
</dbReference>
<dbReference type="InterPro" id="IPR015943">
    <property type="entry name" value="WD40/YVTN_repeat-like_dom_sf"/>
</dbReference>
<gene>
    <name evidence="6" type="ORF">GPUH_LOCUS437</name>
</gene>
<protein>
    <submittedName>
        <fullName evidence="8">WD_REPEATS_REGION domain-containing protein</fullName>
    </submittedName>
</protein>
<evidence type="ECO:0000256" key="2">
    <source>
        <dbReference type="ARBA" id="ARBA00022490"/>
    </source>
</evidence>
<dbReference type="GO" id="GO:0010970">
    <property type="term" value="P:transport along microtubule"/>
    <property type="evidence" value="ECO:0007669"/>
    <property type="project" value="TreeGrafter"/>
</dbReference>
<comment type="subcellular location">
    <subcellularLocation>
        <location evidence="1">Cytoplasm</location>
    </subcellularLocation>
</comment>
<dbReference type="AlphaFoldDB" id="A0A183CVE6"/>
<dbReference type="SMART" id="SM00320">
    <property type="entry name" value="WD40"/>
    <property type="match status" value="1"/>
</dbReference>
<dbReference type="GO" id="GO:0045504">
    <property type="term" value="F:dynein heavy chain binding"/>
    <property type="evidence" value="ECO:0007669"/>
    <property type="project" value="TreeGrafter"/>
</dbReference>
<evidence type="ECO:0000256" key="3">
    <source>
        <dbReference type="ARBA" id="ARBA00022574"/>
    </source>
</evidence>
<feature type="repeat" description="WD" evidence="5">
    <location>
        <begin position="42"/>
        <end position="77"/>
    </location>
</feature>
<evidence type="ECO:0000256" key="4">
    <source>
        <dbReference type="ARBA" id="ARBA00022737"/>
    </source>
</evidence>
<dbReference type="SUPFAM" id="SSF50978">
    <property type="entry name" value="WD40 repeat-like"/>
    <property type="match status" value="1"/>
</dbReference>
<organism evidence="8">
    <name type="scientific">Gongylonema pulchrum</name>
    <dbReference type="NCBI Taxonomy" id="637853"/>
    <lineage>
        <taxon>Eukaryota</taxon>
        <taxon>Metazoa</taxon>
        <taxon>Ecdysozoa</taxon>
        <taxon>Nematoda</taxon>
        <taxon>Chromadorea</taxon>
        <taxon>Rhabditida</taxon>
        <taxon>Spirurina</taxon>
        <taxon>Spiruromorpha</taxon>
        <taxon>Spiruroidea</taxon>
        <taxon>Gongylonematidae</taxon>
        <taxon>Gongylonema</taxon>
    </lineage>
</organism>
<dbReference type="GO" id="GO:0045503">
    <property type="term" value="F:dynein light chain binding"/>
    <property type="evidence" value="ECO:0007669"/>
    <property type="project" value="TreeGrafter"/>
</dbReference>
<sequence length="110" mass="12521">MIVSVVEQPFWYSEKAISRNKKHIFLRNFRGCLQDAEPLHSFQNHSDFVTDVAWSPVHPAVFASADASGNVFLWNLNENTGAPISEAQTERGYGVRKMRWIQDGQCGYFA</sequence>
<name>A0A183CVE6_9BILA</name>
<dbReference type="OrthoDB" id="4189at2759"/>
<dbReference type="EMBL" id="UYRT01000372">
    <property type="protein sequence ID" value="VDK28081.1"/>
    <property type="molecule type" value="Genomic_DNA"/>
</dbReference>
<dbReference type="WBParaSite" id="GPUH_0000043701-mRNA-1">
    <property type="protein sequence ID" value="GPUH_0000043701-mRNA-1"/>
    <property type="gene ID" value="GPUH_0000043701"/>
</dbReference>
<dbReference type="InterPro" id="IPR001680">
    <property type="entry name" value="WD40_rpt"/>
</dbReference>
<dbReference type="Proteomes" id="UP000271098">
    <property type="component" value="Unassembled WGS sequence"/>
</dbReference>
<dbReference type="Gene3D" id="2.130.10.10">
    <property type="entry name" value="YVTN repeat-like/Quinoprotein amine dehydrogenase"/>
    <property type="match status" value="1"/>
</dbReference>
<dbReference type="PANTHER" id="PTHR12442:SF22">
    <property type="entry name" value="CYTOPLASMIC DYNEIN 1 INTERMEDIATE CHAIN-RELATED"/>
    <property type="match status" value="1"/>
</dbReference>
<evidence type="ECO:0000313" key="6">
    <source>
        <dbReference type="EMBL" id="VDK28081.1"/>
    </source>
</evidence>
<proteinExistence type="predicted"/>
<dbReference type="GO" id="GO:0005868">
    <property type="term" value="C:cytoplasmic dynein complex"/>
    <property type="evidence" value="ECO:0007669"/>
    <property type="project" value="TreeGrafter"/>
</dbReference>
<dbReference type="GO" id="GO:0005737">
    <property type="term" value="C:cytoplasm"/>
    <property type="evidence" value="ECO:0007669"/>
    <property type="project" value="UniProtKB-SubCell"/>
</dbReference>
<evidence type="ECO:0000256" key="1">
    <source>
        <dbReference type="ARBA" id="ARBA00004496"/>
    </source>
</evidence>
<keyword evidence="3 5" id="KW-0853">WD repeat</keyword>
<dbReference type="PROSITE" id="PS50082">
    <property type="entry name" value="WD_REPEATS_2"/>
    <property type="match status" value="1"/>
</dbReference>
<dbReference type="PANTHER" id="PTHR12442">
    <property type="entry name" value="DYNEIN INTERMEDIATE CHAIN"/>
    <property type="match status" value="1"/>
</dbReference>
<keyword evidence="2" id="KW-0963">Cytoplasm</keyword>
<evidence type="ECO:0000313" key="7">
    <source>
        <dbReference type="Proteomes" id="UP000271098"/>
    </source>
</evidence>
<reference evidence="8" key="1">
    <citation type="submission" date="2016-06" db="UniProtKB">
        <authorList>
            <consortium name="WormBaseParasite"/>
        </authorList>
    </citation>
    <scope>IDENTIFICATION</scope>
</reference>
<keyword evidence="4" id="KW-0677">Repeat</keyword>
<keyword evidence="7" id="KW-1185">Reference proteome</keyword>
<evidence type="ECO:0000313" key="8">
    <source>
        <dbReference type="WBParaSite" id="GPUH_0000043701-mRNA-1"/>
    </source>
</evidence>
<reference evidence="6 7" key="2">
    <citation type="submission" date="2018-11" db="EMBL/GenBank/DDBJ databases">
        <authorList>
            <consortium name="Pathogen Informatics"/>
        </authorList>
    </citation>
    <scope>NUCLEOTIDE SEQUENCE [LARGE SCALE GENOMIC DNA]</scope>
</reference>
<dbReference type="Pfam" id="PF00400">
    <property type="entry name" value="WD40"/>
    <property type="match status" value="1"/>
</dbReference>
<dbReference type="InterPro" id="IPR050687">
    <property type="entry name" value="Dynein_IC"/>
</dbReference>
<accession>A0A183CVE6</accession>
<evidence type="ECO:0000256" key="5">
    <source>
        <dbReference type="PROSITE-ProRule" id="PRU00221"/>
    </source>
</evidence>